<dbReference type="Proteomes" id="UP000464283">
    <property type="component" value="Chromosome"/>
</dbReference>
<dbReference type="InterPro" id="IPR003607">
    <property type="entry name" value="HD/PDEase_dom"/>
</dbReference>
<dbReference type="KEGG" id="miw:EER00_02120"/>
<proteinExistence type="inferred from homology"/>
<comment type="similarity">
    <text evidence="4">Belongs to the relA/spoT family.</text>
</comment>
<reference evidence="7" key="1">
    <citation type="submission" date="2018-11" db="EMBL/GenBank/DDBJ databases">
        <title>The first complete genome sequence of Mycoplasma iowae strain 695.</title>
        <authorList>
            <person name="Ghanem M."/>
            <person name="El-Gazzar M."/>
        </authorList>
    </citation>
    <scope>NUCLEOTIDE SEQUENCE [LARGE SCALE GENOMIC DNA]</scope>
    <source>
        <strain evidence="7">695</strain>
    </source>
</reference>
<feature type="domain" description="HD" evidence="5">
    <location>
        <begin position="51"/>
        <end position="155"/>
    </location>
</feature>
<evidence type="ECO:0000256" key="2">
    <source>
        <dbReference type="ARBA" id="ARBA00041770"/>
    </source>
</evidence>
<dbReference type="SMART" id="SM00954">
    <property type="entry name" value="RelA_SpoT"/>
    <property type="match status" value="1"/>
</dbReference>
<accession>A0A6P1LBY2</accession>
<dbReference type="PANTHER" id="PTHR21262:SF31">
    <property type="entry name" value="GTP PYROPHOSPHOKINASE"/>
    <property type="match status" value="1"/>
</dbReference>
<evidence type="ECO:0000313" key="6">
    <source>
        <dbReference type="EMBL" id="QHG89687.1"/>
    </source>
</evidence>
<evidence type="ECO:0000256" key="4">
    <source>
        <dbReference type="RuleBase" id="RU003847"/>
    </source>
</evidence>
<dbReference type="AlphaFoldDB" id="A0A6P1LBY2"/>
<dbReference type="CDD" id="cd05399">
    <property type="entry name" value="NT_Rel-Spo_like"/>
    <property type="match status" value="1"/>
</dbReference>
<dbReference type="InterPro" id="IPR043519">
    <property type="entry name" value="NT_sf"/>
</dbReference>
<dbReference type="GO" id="GO:0005886">
    <property type="term" value="C:plasma membrane"/>
    <property type="evidence" value="ECO:0007669"/>
    <property type="project" value="TreeGrafter"/>
</dbReference>
<evidence type="ECO:0000313" key="7">
    <source>
        <dbReference type="Proteomes" id="UP000464283"/>
    </source>
</evidence>
<dbReference type="PANTHER" id="PTHR21262">
    <property type="entry name" value="GUANOSINE-3',5'-BIS DIPHOSPHATE 3'-PYROPHOSPHOHYDROLASE"/>
    <property type="match status" value="1"/>
</dbReference>
<dbReference type="GeneID" id="96866976"/>
<dbReference type="InterPro" id="IPR006674">
    <property type="entry name" value="HD_domain"/>
</dbReference>
<evidence type="ECO:0000259" key="5">
    <source>
        <dbReference type="PROSITE" id="PS51831"/>
    </source>
</evidence>
<organism evidence="6 7">
    <name type="scientific">Malacoplasma iowae 695</name>
    <dbReference type="NCBI Taxonomy" id="1048830"/>
    <lineage>
        <taxon>Bacteria</taxon>
        <taxon>Bacillati</taxon>
        <taxon>Mycoplasmatota</taxon>
        <taxon>Mycoplasmoidales</taxon>
        <taxon>Mycoplasmoidaceae</taxon>
        <taxon>Malacoplasma</taxon>
    </lineage>
</organism>
<dbReference type="SUPFAM" id="SSF81301">
    <property type="entry name" value="Nucleotidyltransferase"/>
    <property type="match status" value="1"/>
</dbReference>
<dbReference type="FunFam" id="1.10.3210.10:FF:000001">
    <property type="entry name" value="GTP pyrophosphokinase RelA"/>
    <property type="match status" value="1"/>
</dbReference>
<dbReference type="EMBL" id="CP033512">
    <property type="protein sequence ID" value="QHG89687.1"/>
    <property type="molecule type" value="Genomic_DNA"/>
</dbReference>
<dbReference type="PROSITE" id="PS51831">
    <property type="entry name" value="HD"/>
    <property type="match status" value="1"/>
</dbReference>
<dbReference type="Pfam" id="PF04607">
    <property type="entry name" value="RelA_SpoT"/>
    <property type="match status" value="1"/>
</dbReference>
<evidence type="ECO:0000256" key="1">
    <source>
        <dbReference type="ARBA" id="ARBA00025704"/>
    </source>
</evidence>
<name>A0A6P1LBY2_MALIO</name>
<dbReference type="Gene3D" id="3.30.460.10">
    <property type="entry name" value="Beta Polymerase, domain 2"/>
    <property type="match status" value="1"/>
</dbReference>
<dbReference type="GO" id="GO:0015969">
    <property type="term" value="P:guanosine tetraphosphate metabolic process"/>
    <property type="evidence" value="ECO:0007669"/>
    <property type="project" value="InterPro"/>
</dbReference>
<dbReference type="SMART" id="SM00471">
    <property type="entry name" value="HDc"/>
    <property type="match status" value="1"/>
</dbReference>
<dbReference type="Gene3D" id="1.10.3210.10">
    <property type="entry name" value="Hypothetical protein af1432"/>
    <property type="match status" value="1"/>
</dbReference>
<sequence>MTENLIRRLSFLTLQLKKHNFSEKEIKLIKKAYDFAYRKHGTQTRKSGEPYIVHPLEVAITLTEWKMDKDTIITGLLHDVLEDTDCEESEIESRFGSKVLEMVLAVTKVSKLSEENRTRENLENANNEYLIKVMMSVTKDLRPIMVKIADRMHNMYTISHLKKEKQKRIATETFNVYANIAGRLGLYHQKSILTDLSFAVLEPEKYQQTKETLDELVESNLEHLEQIKKSIKDILAQNKIECNVTERVKSIYSTYKKNEKGIDIKDIHDIFAMRIIGNFNVIDCYKILGLIHINFTFVPNTFKDYISSPKLNLYQSIHTTIVYKKMFAEIQIRNLMMDNVANYGVAAHWIYKESDGVEHLINEELLKDVIDPNEIRSQRLKNISRIKIFDVLLKNNNKWYVVTENSTVLDLAYKYNPEKIGYVQGATKESVKLPLTYNPIKNDILTIDYSEELQVTPEWLDYLTNEEAKKKVREVLESSEESKESKLISEIRKHLKESMETAAEIKKRLSYLNFTSLTEYFDFYRELNKNVTEETLFNLFTKNKKWKRAYNTLSDAKEKTSLEAYGLKNIDAINYKQIKFPDCCSKVPGMQIVGYLSKGILYIHKFNCEKIEQNAKKYVMEWNTTMLEAFPKMYYCTLTISYKTSFLKINQIIHLITSKSLEITSFQTIKASNSMKMSTFKIKVNNYSEIKKLVDDITFKFDKDVEIKIK</sequence>
<dbReference type="CDD" id="cd00077">
    <property type="entry name" value="HDc"/>
    <property type="match status" value="1"/>
</dbReference>
<comment type="function">
    <text evidence="3">In eubacteria ppGpp (guanosine 3'-diphosphate 5'-diphosphate) is a mediator of the stringent response that coordinates a variety of cellular activities in response to changes in nutritional abundance. This enzyme catalyzes the degradation of ppGpp into GDP. It may also be capable of catalyzing the synthesis of ppGpp.</text>
</comment>
<dbReference type="InterPro" id="IPR004811">
    <property type="entry name" value="RelA/Spo_fam"/>
</dbReference>
<gene>
    <name evidence="6" type="ORF">EER00_02120</name>
</gene>
<dbReference type="SUPFAM" id="SSF109604">
    <property type="entry name" value="HD-domain/PDEase-like"/>
    <property type="match status" value="1"/>
</dbReference>
<dbReference type="Pfam" id="PF13328">
    <property type="entry name" value="HD_4"/>
    <property type="match status" value="1"/>
</dbReference>
<dbReference type="RefSeq" id="WP_129692662.1">
    <property type="nucleotide sequence ID" value="NZ_CP033512.2"/>
</dbReference>
<dbReference type="InterPro" id="IPR007685">
    <property type="entry name" value="RelA_SpoT"/>
</dbReference>
<evidence type="ECO:0000256" key="3">
    <source>
        <dbReference type="ARBA" id="ARBA00056789"/>
    </source>
</evidence>
<comment type="pathway">
    <text evidence="1">Purine metabolism.</text>
</comment>
<protein>
    <recommendedName>
        <fullName evidence="2">Penta-phosphate guanosine-3'-pyrophosphohydrolase</fullName>
    </recommendedName>
</protein>
<dbReference type="NCBIfam" id="TIGR00691">
    <property type="entry name" value="spoT_relA"/>
    <property type="match status" value="1"/>
</dbReference>